<dbReference type="Proteomes" id="UP000002971">
    <property type="component" value="Unassembled WGS sequence"/>
</dbReference>
<dbReference type="GO" id="GO:0003677">
    <property type="term" value="F:DNA binding"/>
    <property type="evidence" value="ECO:0007669"/>
    <property type="project" value="InterPro"/>
</dbReference>
<proteinExistence type="predicted"/>
<dbReference type="RefSeq" id="WP_003696617.1">
    <property type="nucleotide sequence ID" value="NZ_AFOJ01000007.1"/>
</dbReference>
<reference evidence="3 4" key="1">
    <citation type="journal article" date="2011" name="J. Bacteriol.">
        <title>Genome Sequence of Lactobacillus ruminis SPM0211, Isolated from a Fecal Sample from a Healthy Korean.</title>
        <authorList>
            <person name="Lee S."/>
            <person name="Cho Y.J."/>
            <person name="Lee A.H."/>
            <person name="Chun J."/>
            <person name="Ha N.J."/>
            <person name="Ko G."/>
        </authorList>
    </citation>
    <scope>NUCLEOTIDE SEQUENCE [LARGE SCALE GENOMIC DNA]</scope>
    <source>
        <strain evidence="3 4">SPM0211</strain>
    </source>
</reference>
<dbReference type="InterPro" id="IPR013557">
    <property type="entry name" value="AntA/B_antirep"/>
</dbReference>
<evidence type="ECO:0000313" key="3">
    <source>
        <dbReference type="EMBL" id="EGM50449.1"/>
    </source>
</evidence>
<evidence type="ECO:0000259" key="1">
    <source>
        <dbReference type="Pfam" id="PF03374"/>
    </source>
</evidence>
<evidence type="ECO:0000259" key="2">
    <source>
        <dbReference type="Pfam" id="PF08346"/>
    </source>
</evidence>
<comment type="caution">
    <text evidence="3">The sequence shown here is derived from an EMBL/GenBank/DDBJ whole genome shotgun (WGS) entry which is preliminary data.</text>
</comment>
<gene>
    <name evidence="3" type="ORF">LRU_02131</name>
</gene>
<dbReference type="EMBL" id="AFOJ01000007">
    <property type="protein sequence ID" value="EGM50449.1"/>
    <property type="molecule type" value="Genomic_DNA"/>
</dbReference>
<dbReference type="InterPro" id="IPR005039">
    <property type="entry name" value="Ant_C"/>
</dbReference>
<accession>F7R323</accession>
<name>F7R323_9LACO</name>
<dbReference type="PANTHER" id="PTHR36180:SF1">
    <property type="entry name" value="ANTA_ANTB ANTIREPRESSOR DOMAIN-CONTAINING PROTEIN"/>
    <property type="match status" value="1"/>
</dbReference>
<dbReference type="AlphaFoldDB" id="F7R323"/>
<dbReference type="PANTHER" id="PTHR36180">
    <property type="entry name" value="DNA-BINDING PROTEIN-RELATED-RELATED"/>
    <property type="match status" value="1"/>
</dbReference>
<feature type="domain" description="AntA/AntB antirepressor" evidence="2">
    <location>
        <begin position="15"/>
        <end position="84"/>
    </location>
</feature>
<dbReference type="Pfam" id="PF03374">
    <property type="entry name" value="ANT"/>
    <property type="match status" value="1"/>
</dbReference>
<sequence>MDLIKVMVKNDRQLVSARDLHKGLEIKKRFSAWVEQNFKDFEENADFTSVPQGTVVQSGNGTVRKYDDYALTLDMAKQLCMMSHSDLGKRYRRYFIELERKWNDPQEVVKRGYAILQNENARLKIELETAKPKALFADSVAASDTTILIGELAKIIRGNGVDIGANRLFRWLREHGYLISRKGSDYNMPTQKSMELGLFKIIERTINQSDGSSRICKTTKVTGKGQQYFVNKFVGEEGLA</sequence>
<dbReference type="Pfam" id="PF08346">
    <property type="entry name" value="AntA"/>
    <property type="match status" value="1"/>
</dbReference>
<organism evidence="3 4">
    <name type="scientific">Ligilactobacillus ruminis SPM0211</name>
    <dbReference type="NCBI Taxonomy" id="1040964"/>
    <lineage>
        <taxon>Bacteria</taxon>
        <taxon>Bacillati</taxon>
        <taxon>Bacillota</taxon>
        <taxon>Bacilli</taxon>
        <taxon>Lactobacillales</taxon>
        <taxon>Lactobacillaceae</taxon>
        <taxon>Ligilactobacillus</taxon>
    </lineage>
</organism>
<evidence type="ECO:0000313" key="4">
    <source>
        <dbReference type="Proteomes" id="UP000002971"/>
    </source>
</evidence>
<protein>
    <submittedName>
        <fullName evidence="3">Bacteriophage antirepressor</fullName>
    </submittedName>
</protein>
<feature type="domain" description="Antirepressor protein C-terminal" evidence="1">
    <location>
        <begin position="126"/>
        <end position="233"/>
    </location>
</feature>